<feature type="chain" id="PRO_5036191849" description="Phage tail protein" evidence="1">
    <location>
        <begin position="21"/>
        <end position="183"/>
    </location>
</feature>
<evidence type="ECO:0000313" key="2">
    <source>
        <dbReference type="EMBL" id="CAD9518792.1"/>
    </source>
</evidence>
<accession>A0A6U0HSM1</accession>
<dbReference type="NCBIfam" id="TIGR02241">
    <property type="entry name" value="conserved hypothetical phage tail region protein"/>
    <property type="match status" value="1"/>
</dbReference>
<organism evidence="3">
    <name type="scientific">Helicotheca tamesis</name>
    <dbReference type="NCBI Taxonomy" id="374047"/>
    <lineage>
        <taxon>Eukaryota</taxon>
        <taxon>Sar</taxon>
        <taxon>Stramenopiles</taxon>
        <taxon>Ochrophyta</taxon>
        <taxon>Bacillariophyta</taxon>
        <taxon>Mediophyceae</taxon>
        <taxon>Lithodesmiophycidae</taxon>
        <taxon>Lithodesmiales</taxon>
        <taxon>Lithodesmiaceae</taxon>
        <taxon>Helicotheca</taxon>
    </lineage>
</organism>
<evidence type="ECO:0000256" key="1">
    <source>
        <dbReference type="SAM" id="SignalP"/>
    </source>
</evidence>
<name>A0A6U0HSM1_9STRA</name>
<gene>
    <name evidence="2" type="ORF">HTAM1171_LOCUS12136</name>
    <name evidence="3" type="ORF">HTAM1171_LOCUS12137</name>
</gene>
<dbReference type="EMBL" id="HBGV01019531">
    <property type="protein sequence ID" value="CAD9518795.1"/>
    <property type="molecule type" value="Transcribed_RNA"/>
</dbReference>
<dbReference type="PANTHER" id="PTHR38009:SF1">
    <property type="entry name" value="CONSERVED HYPOTHETICAL PHAGE TAIL PROTEIN"/>
    <property type="match status" value="1"/>
</dbReference>
<dbReference type="InterPro" id="IPR011747">
    <property type="entry name" value="CHP02241"/>
</dbReference>
<evidence type="ECO:0000313" key="3">
    <source>
        <dbReference type="EMBL" id="CAD9518795.1"/>
    </source>
</evidence>
<dbReference type="EMBL" id="HBGV01019530">
    <property type="protein sequence ID" value="CAD9518792.1"/>
    <property type="molecule type" value="Transcribed_RNA"/>
</dbReference>
<dbReference type="PANTHER" id="PTHR38009">
    <property type="entry name" value="CONSERVED HYPOTHETICAL PHAGE TAIL PROTEIN"/>
    <property type="match status" value="1"/>
</dbReference>
<sequence>MLSHFGKLIILAVLPMLILAETETEFKTDTPTHLLRGRDLGPNRRAFDHIGNFNFKVEIEGVTAGKFVSVDGLQAETEIIEYQDGDDIMLRKRPGRTKYSNITLKRGYTGDSELWNWYAAVANGRIERKAGSIILLGNDKGEIERYNFFEAWPVRYRNFVLDGEGRDSLLEEIEIAVERVERG</sequence>
<dbReference type="AlphaFoldDB" id="A0A6U0HSM1"/>
<feature type="signal peptide" evidence="1">
    <location>
        <begin position="1"/>
        <end position="20"/>
    </location>
</feature>
<dbReference type="Pfam" id="PF06841">
    <property type="entry name" value="Phage_T4_gp19"/>
    <property type="match status" value="1"/>
</dbReference>
<keyword evidence="1" id="KW-0732">Signal</keyword>
<proteinExistence type="predicted"/>
<protein>
    <recommendedName>
        <fullName evidence="4">Phage tail protein</fullName>
    </recommendedName>
</protein>
<reference evidence="3" key="1">
    <citation type="submission" date="2021-01" db="EMBL/GenBank/DDBJ databases">
        <authorList>
            <person name="Corre E."/>
            <person name="Pelletier E."/>
            <person name="Niang G."/>
            <person name="Scheremetjew M."/>
            <person name="Finn R."/>
            <person name="Kale V."/>
            <person name="Holt S."/>
            <person name="Cochrane G."/>
            <person name="Meng A."/>
            <person name="Brown T."/>
            <person name="Cohen L."/>
        </authorList>
    </citation>
    <scope>NUCLEOTIDE SEQUENCE</scope>
    <source>
        <strain evidence="3">CCMP826</strain>
    </source>
</reference>
<dbReference type="GO" id="GO:0005198">
    <property type="term" value="F:structural molecule activity"/>
    <property type="evidence" value="ECO:0007669"/>
    <property type="project" value="InterPro"/>
</dbReference>
<dbReference type="InterPro" id="IPR010667">
    <property type="entry name" value="Phage_T4_Gp19"/>
</dbReference>
<evidence type="ECO:0008006" key="4">
    <source>
        <dbReference type="Google" id="ProtNLM"/>
    </source>
</evidence>